<protein>
    <submittedName>
        <fullName evidence="1">Uncharacterized protein</fullName>
    </submittedName>
</protein>
<name>A0A6N7C3Z2_9GAMM</name>
<comment type="caution">
    <text evidence="1">The sequence shown here is derived from an EMBL/GenBank/DDBJ whole genome shotgun (WGS) entry which is preliminary data.</text>
</comment>
<dbReference type="AlphaFoldDB" id="A0A6N7C3Z2"/>
<evidence type="ECO:0000313" key="2">
    <source>
        <dbReference type="Proteomes" id="UP000471465"/>
    </source>
</evidence>
<dbReference type="EMBL" id="VZIZ01000007">
    <property type="protein sequence ID" value="KAF0569537.1"/>
    <property type="molecule type" value="Genomic_DNA"/>
</dbReference>
<evidence type="ECO:0000313" key="1">
    <source>
        <dbReference type="EMBL" id="KAF0569537.1"/>
    </source>
</evidence>
<keyword evidence="2" id="KW-1185">Reference proteome</keyword>
<organism evidence="1 2">
    <name type="scientific">Psychrobacter nivimaris</name>
    <dbReference type="NCBI Taxonomy" id="281738"/>
    <lineage>
        <taxon>Bacteria</taxon>
        <taxon>Pseudomonadati</taxon>
        <taxon>Pseudomonadota</taxon>
        <taxon>Gammaproteobacteria</taxon>
        <taxon>Moraxellales</taxon>
        <taxon>Moraxellaceae</taxon>
        <taxon>Psychrobacter</taxon>
    </lineage>
</organism>
<dbReference type="Proteomes" id="UP000471465">
    <property type="component" value="Unassembled WGS sequence"/>
</dbReference>
<sequence length="79" mass="8487">MGDDMNNLAVIAGRLVNVDNLLFIDATPNVNGGFDISIVMAGNIIKKVGEVDDQGEVMAYMGALHNEIKGKKHELTSKD</sequence>
<reference evidence="1 2" key="1">
    <citation type="submission" date="2019-09" db="EMBL/GenBank/DDBJ databases">
        <title>Draft genome sequence of Psychrobacter nivimaris LAMA 639, in search for biotechnological relevant genes.</title>
        <authorList>
            <person name="Lima A.O.S."/>
            <person name="Staloch B.E.K."/>
            <person name="Freitas R.C."/>
            <person name="Niero H."/>
            <person name="Silva M.A.C."/>
        </authorList>
    </citation>
    <scope>NUCLEOTIDE SEQUENCE [LARGE SCALE GENOMIC DNA]</scope>
    <source>
        <strain evidence="1 2">LAMA 639</strain>
    </source>
</reference>
<gene>
    <name evidence="1" type="ORF">FQV37_2562</name>
</gene>
<proteinExistence type="predicted"/>
<accession>A0A6N7C3Z2</accession>